<feature type="coiled-coil region" evidence="6">
    <location>
        <begin position="509"/>
        <end position="590"/>
    </location>
</feature>
<evidence type="ECO:0000313" key="11">
    <source>
        <dbReference type="Proteomes" id="UP000230233"/>
    </source>
</evidence>
<feature type="compositionally biased region" description="Low complexity" evidence="7">
    <location>
        <begin position="1378"/>
        <end position="1390"/>
    </location>
</feature>
<feature type="domain" description="RPGR-interacting protein 1 first C2" evidence="9">
    <location>
        <begin position="813"/>
        <end position="924"/>
    </location>
</feature>
<dbReference type="Gene3D" id="2.60.40.150">
    <property type="entry name" value="C2 domain"/>
    <property type="match status" value="1"/>
</dbReference>
<comment type="similarity">
    <text evidence="2">Belongs to the RPGRIP1 family.</text>
</comment>
<keyword evidence="11" id="KW-1185">Reference proteome</keyword>
<feature type="compositionally biased region" description="Polar residues" evidence="7">
    <location>
        <begin position="485"/>
        <end position="500"/>
    </location>
</feature>
<evidence type="ECO:0000256" key="4">
    <source>
        <dbReference type="ARBA" id="ARBA00023069"/>
    </source>
</evidence>
<feature type="compositionally biased region" description="Polar residues" evidence="7">
    <location>
        <begin position="342"/>
        <end position="365"/>
    </location>
</feature>
<feature type="region of interest" description="Disordered" evidence="7">
    <location>
        <begin position="628"/>
        <end position="658"/>
    </location>
</feature>
<feature type="chain" id="PRO_5013935882" description="RPGR-interacting protein 1 first C2 domain-containing protein" evidence="8">
    <location>
        <begin position="19"/>
        <end position="1575"/>
    </location>
</feature>
<accession>A0A2G5V2Y1</accession>
<sequence length="1575" mass="179663">MVFPRCILILFLPVLLLAQSDFHVNHCVLRCKDNHMREMDNEWSHDFTLPLLNLLKTTGNETAAYIKAQAICTSNRLLEACVRNCNTSQEASIILAGIRSWHDACNNLEEVRAQFPCWKENGERLSSVCRDQTIRLEMDMLKFAKNQTQENIETICIDFEHFSHCFIQEHGKYCGYRSEVITARMFENNREAMFKMLKIRWNTLPASCKYTQLRRDTYSSDRYNENSGVSNPTKNMVSARYPIETWSRPQLEDRFHGIVAELQTAQKKIKDQEKQITTFNSRFRRSMLERKSREEEVVERSKYDDVVKENKILDMKLKAAKHQLLIYTAPSARAATASMMTGRSTFRQPPSTFRQRQPMTATTVHRSIDRPPGSGPVIRKKSDADKLQLATDEKLTIVRLNRTMKNKNEEIEELKYTIEKLRQRLANNANNSDPPTRRSSSSKSSSSNNNNDDDEKDSELEEMSEMSESARSTPVIEEKKPRKGSNGNNLHSSNAHSSYQPPRIPDQNEKQLMEKLKVAENDLAMIQEECELLKKANERLVQQSLSKSTEYGARESLEEKKKIVELEENLKETEKRIKESEHRRREDQKKFEAMRMHYKTKYENVKAEKKQMSMNSASAAAAAVKENVEDIDRSDSPPPLIYEPIRKRQSQSEISRSRRADDDLLQKLYIEVADILNSHDVGIAEMSALGSGENSLSRWQKLYSELYEELEKVRNMLVVQYDINQKQTTEIKLLKEELERLKTVSAEILTKSKEEMEQKQKKIFMLEEQIRVIAYSGQQPVKLLSNQINIPTPKVNTNLFVKLIHVKPAASLTSKFFFSMEFFDFQLETSPILDPKEQNIEFTTVYDVLVSNLLIHYLQTNGVVIEMYRPASDCYKLLAAATISLIPLFEDNVLRKFCSEIVMKSVDSGVDMCTLRYEIEVSQPISESFKKFKKSETARNMMPMKLESSEEEEFEPLTIMVNRLVGLDSLGKDGSSEFCIVYEFLSFSPFFTDFSTSPEIRSKRDCFIPKNDIAKNLFASSSISFFLIENIPKQDGVIATLHLPLNPLCKLGGSIKGNFPMLDTDGRPSSVSLDLCMIWKHEIPSFFLKTEPEKSVENTPVKDTPILPQPVRRSSKQFDVTPVADDEPILRDEIPDPPAPSVAQVLLKRKDSTSSTDTSFSNNSKDIFIPPVAKITPQVFDYELPSSDPAPLAPASEHEEEDRIVFEDDDEIESVSAVSSHRDSEPPLFPDDPTPPPPIEEVPEIQPETTKEEKELTPRAQNPETPEDVTPRMENVPPLVDNDQEPKVHESVGSTPITQRSVEEVIGEPEQKEQELEDVPRRELKTEELKSLLGVLPPIAKPRNIPVGPLSLDDPPVASSRSINPTGRIVFGDPLHYSFPPSDSSSTSSPRQKAPVPLPEYEGPSLVKVRKPLSPTDKDVLEPEMKVSIQLESFELLPGSSLTPWTREDTKCFVDWVFLDFPNEQSKSSVFNFPRRPQESVELDFVKGSVEYTLTRGQLSLLDQWIKNSIKFELTIVKVSPGDEEELGFGSIFLASNNSQTKSIVIEVYDRNTSPQAELTVTVEFSRALLQQLNR</sequence>
<evidence type="ECO:0000256" key="5">
    <source>
        <dbReference type="ARBA" id="ARBA00023273"/>
    </source>
</evidence>
<dbReference type="Proteomes" id="UP000230233">
    <property type="component" value="Chromosome II"/>
</dbReference>
<dbReference type="GO" id="GO:0035869">
    <property type="term" value="C:ciliary transition zone"/>
    <property type="evidence" value="ECO:0007669"/>
    <property type="project" value="TreeGrafter"/>
</dbReference>
<protein>
    <recommendedName>
        <fullName evidence="9">RPGR-interacting protein 1 first C2 domain-containing protein</fullName>
    </recommendedName>
</protein>
<dbReference type="PANTHER" id="PTHR14240:SF1">
    <property type="entry name" value="PROTEIN FANTOM-RELATED"/>
    <property type="match status" value="1"/>
</dbReference>
<proteinExistence type="inferred from homology"/>
<name>A0A2G5V2Y1_9PELO</name>
<evidence type="ECO:0000256" key="7">
    <source>
        <dbReference type="SAM" id="MobiDB-lite"/>
    </source>
</evidence>
<feature type="region of interest" description="Disordered" evidence="7">
    <location>
        <begin position="1182"/>
        <end position="1323"/>
    </location>
</feature>
<keyword evidence="4" id="KW-0969">Cilium</keyword>
<feature type="region of interest" description="Disordered" evidence="7">
    <location>
        <begin position="1374"/>
        <end position="1401"/>
    </location>
</feature>
<gene>
    <name evidence="10" type="primary">Cni-mks-5</name>
    <name evidence="10" type="synonym">Cnig_chr_II.g5739</name>
    <name evidence="10" type="ORF">B9Z55_005739</name>
</gene>
<dbReference type="InterPro" id="IPR035892">
    <property type="entry name" value="C2_domain_sf"/>
</dbReference>
<evidence type="ECO:0000256" key="1">
    <source>
        <dbReference type="ARBA" id="ARBA00004138"/>
    </source>
</evidence>
<dbReference type="STRING" id="1611254.A0A2G5V2Y1"/>
<keyword evidence="3 6" id="KW-0175">Coiled coil</keyword>
<evidence type="ECO:0000256" key="6">
    <source>
        <dbReference type="SAM" id="Coils"/>
    </source>
</evidence>
<feature type="region of interest" description="Disordered" evidence="7">
    <location>
        <begin position="342"/>
        <end position="385"/>
    </location>
</feature>
<feature type="compositionally biased region" description="Pro residues" evidence="7">
    <location>
        <begin position="1227"/>
        <end position="1240"/>
    </location>
</feature>
<dbReference type="GO" id="GO:0005856">
    <property type="term" value="C:cytoskeleton"/>
    <property type="evidence" value="ECO:0007669"/>
    <property type="project" value="UniProtKB-ARBA"/>
</dbReference>
<organism evidence="10 11">
    <name type="scientific">Caenorhabditis nigoni</name>
    <dbReference type="NCBI Taxonomy" id="1611254"/>
    <lineage>
        <taxon>Eukaryota</taxon>
        <taxon>Metazoa</taxon>
        <taxon>Ecdysozoa</taxon>
        <taxon>Nematoda</taxon>
        <taxon>Chromadorea</taxon>
        <taxon>Rhabditida</taxon>
        <taxon>Rhabditina</taxon>
        <taxon>Rhabditomorpha</taxon>
        <taxon>Rhabditoidea</taxon>
        <taxon>Rhabditidae</taxon>
        <taxon>Peloderinae</taxon>
        <taxon>Caenorhabditis</taxon>
    </lineage>
</organism>
<feature type="compositionally biased region" description="Acidic residues" evidence="7">
    <location>
        <begin position="451"/>
        <end position="465"/>
    </location>
</feature>
<feature type="compositionally biased region" description="Low complexity" evidence="7">
    <location>
        <begin position="439"/>
        <end position="450"/>
    </location>
</feature>
<feature type="compositionally biased region" description="Low complexity" evidence="7">
    <location>
        <begin position="1184"/>
        <end position="1195"/>
    </location>
</feature>
<dbReference type="Pfam" id="PF11618">
    <property type="entry name" value="C2-C2_1"/>
    <property type="match status" value="1"/>
</dbReference>
<feature type="coiled-coil region" evidence="6">
    <location>
        <begin position="696"/>
        <end position="769"/>
    </location>
</feature>
<feature type="signal peptide" evidence="8">
    <location>
        <begin position="1"/>
        <end position="18"/>
    </location>
</feature>
<feature type="compositionally biased region" description="Polar residues" evidence="7">
    <location>
        <begin position="425"/>
        <end position="438"/>
    </location>
</feature>
<evidence type="ECO:0000313" key="10">
    <source>
        <dbReference type="EMBL" id="PIC45856.1"/>
    </source>
</evidence>
<evidence type="ECO:0000256" key="2">
    <source>
        <dbReference type="ARBA" id="ARBA00006042"/>
    </source>
</evidence>
<dbReference type="SUPFAM" id="SSF49562">
    <property type="entry name" value="C2 domain (Calcium/lipid-binding domain, CaLB)"/>
    <property type="match status" value="1"/>
</dbReference>
<dbReference type="GO" id="GO:1905515">
    <property type="term" value="P:non-motile cilium assembly"/>
    <property type="evidence" value="ECO:0007669"/>
    <property type="project" value="TreeGrafter"/>
</dbReference>
<dbReference type="InterPro" id="IPR021656">
    <property type="entry name" value="C2-C2_1"/>
</dbReference>
<dbReference type="EMBL" id="PDUG01000002">
    <property type="protein sequence ID" value="PIC45856.1"/>
    <property type="molecule type" value="Genomic_DNA"/>
</dbReference>
<feature type="region of interest" description="Disordered" evidence="7">
    <location>
        <begin position="425"/>
        <end position="505"/>
    </location>
</feature>
<evidence type="ECO:0000256" key="8">
    <source>
        <dbReference type="SAM" id="SignalP"/>
    </source>
</evidence>
<comment type="caution">
    <text evidence="10">The sequence shown here is derived from an EMBL/GenBank/DDBJ whole genome shotgun (WGS) entry which is preliminary data.</text>
</comment>
<dbReference type="OrthoDB" id="2133912at2759"/>
<comment type="subcellular location">
    <subcellularLocation>
        <location evidence="1">Cell projection</location>
        <location evidence="1">Cilium</location>
    </subcellularLocation>
</comment>
<reference evidence="11" key="1">
    <citation type="submission" date="2017-10" db="EMBL/GenBank/DDBJ databases">
        <title>Rapid genome shrinkage in a self-fertile nematode reveals novel sperm competition proteins.</title>
        <authorList>
            <person name="Yin D."/>
            <person name="Schwarz E.M."/>
            <person name="Thomas C.G."/>
            <person name="Felde R.L."/>
            <person name="Korf I.F."/>
            <person name="Cutter A.D."/>
            <person name="Schartner C.M."/>
            <person name="Ralston E.J."/>
            <person name="Meyer B.J."/>
            <person name="Haag E.S."/>
        </authorList>
    </citation>
    <scope>NUCLEOTIDE SEQUENCE [LARGE SCALE GENOMIC DNA]</scope>
    <source>
        <strain evidence="11">JU1422</strain>
    </source>
</reference>
<dbReference type="PANTHER" id="PTHR14240">
    <property type="entry name" value="RETINITIS PIGMENTOSA GTPASE REGULATOR-INTERACTING PROTEIN"/>
    <property type="match status" value="1"/>
</dbReference>
<dbReference type="InterPro" id="IPR031139">
    <property type="entry name" value="RPGRIP1_fam"/>
</dbReference>
<keyword evidence="8" id="KW-0732">Signal</keyword>
<evidence type="ECO:0000256" key="3">
    <source>
        <dbReference type="ARBA" id="ARBA00023054"/>
    </source>
</evidence>
<feature type="compositionally biased region" description="Basic and acidic residues" evidence="7">
    <location>
        <begin position="1309"/>
        <end position="1323"/>
    </location>
</feature>
<keyword evidence="5" id="KW-0966">Cell projection</keyword>
<evidence type="ECO:0000259" key="9">
    <source>
        <dbReference type="Pfam" id="PF11618"/>
    </source>
</evidence>